<sequence length="711" mass="76512">MQANTIKKVDEGFRMMDALERKKDLGSFYEPENQGLLNGLVQTGFKNDRLQQFSGTISVSPPATTAKTVATVRAYQGQTPAVLIRHTDSAGASVGNLEFRRFGPAMSNFTNYTPIATWGYGKSSESIDDCRGSITGLVYRAKELAPRLGELTSGIASNHIHVSDTCDSKEGIVAQAVYPLSIERVHGTLGRNNESETIRNTTSQTLSLAVGTAPTTILLHNMASDSVYGFRVSGVIGFTNNIAAAANMVSQLYITFLDGTNATVTLGTTNISAGVGDYVSISANADYSSPEGKPISAVWYQFSGPAGAFTSRNSPINVEEYGVPSFMRNYEDVTFIFESSGTDPITLFVRQLYVVKDSNDTVQLTGVNSQERKEYDLTGFHRYGMMIPAVSRAPGYFYGFKSPGKRLGGPWIYGGQMAASANIGLEGIVKAIWAILSKMTTADVLNAIHYTAKVAPKLGRYGRKGAEYYFDRLSDPKAASGRELYASDFWDWVSKMIEYGGAGGTIGTALAPGIGSVAGGAIGASIATWDMADKVGNFIDAGVHDLTRGASGLFSASPEMEEELGRSKFPTVSMTALGMKYDSTLPLIVTSKPREGGYRSHLIGSVRIYIDTQLRDQSDSFLRACAKVAKKLDHRELYFTVQGTEENIDGRSWEMSGILALLAPGKTASGLVASSDEKNIKFGRVGFENLKSTHGPVILSRDVPEVLLAEG</sequence>
<reference evidence="1" key="1">
    <citation type="submission" date="2017-04" db="EMBL/GenBank/DDBJ databases">
        <title>Unveiling RNA virosphere associated with marine microorganisms.</title>
        <authorList>
            <person name="Urayama S."/>
            <person name="Takaki Y."/>
            <person name="Nishi S."/>
            <person name="Yoshida Y."/>
            <person name="Deguchi S."/>
            <person name="Takai K."/>
            <person name="Nunoura T."/>
        </authorList>
    </citation>
    <scope>NUCLEOTIDE SEQUENCE</scope>
</reference>
<proteinExistence type="predicted"/>
<evidence type="ECO:0000313" key="1">
    <source>
        <dbReference type="EMBL" id="GBH22217.1"/>
    </source>
</evidence>
<organism evidence="1">
    <name type="scientific">viral metagenome</name>
    <dbReference type="NCBI Taxonomy" id="1070528"/>
    <lineage>
        <taxon>unclassified sequences</taxon>
        <taxon>metagenomes</taxon>
        <taxon>organismal metagenomes</taxon>
    </lineage>
</organism>
<accession>A0A2V0RAU1</accession>
<dbReference type="AlphaFoldDB" id="A0A2V0RAU1"/>
<protein>
    <submittedName>
        <fullName evidence="1">Uncharacterized protein</fullName>
    </submittedName>
</protein>
<comment type="caution">
    <text evidence="1">The sequence shown here is derived from an EMBL/GenBank/DDBJ whole genome shotgun (WGS) entry which is preliminary data.</text>
</comment>
<dbReference type="EMBL" id="BDQA01000779">
    <property type="protein sequence ID" value="GBH22217.1"/>
    <property type="molecule type" value="Genomic_RNA"/>
</dbReference>
<name>A0A2V0RAU1_9ZZZZ</name>